<feature type="domain" description="2-C-methyl-D-erythritol 2,4-cyclodiphosphate synthase" evidence="14">
    <location>
        <begin position="237"/>
        <end position="387"/>
    </location>
</feature>
<evidence type="ECO:0000313" key="15">
    <source>
        <dbReference type="EMBL" id="ACV67835.1"/>
    </source>
</evidence>
<evidence type="ECO:0000256" key="1">
    <source>
        <dbReference type="ARBA" id="ARBA00000200"/>
    </source>
</evidence>
<evidence type="ECO:0000256" key="10">
    <source>
        <dbReference type="ARBA" id="ARBA00023229"/>
    </source>
</evidence>
<feature type="binding site" evidence="13">
    <location>
        <position position="242"/>
    </location>
    <ligand>
        <name>a divalent metal cation</name>
        <dbReference type="ChEBI" id="CHEBI:60240"/>
    </ligand>
</feature>
<comment type="catalytic activity">
    <reaction evidence="2 13">
        <text>2-C-methyl-D-erythritol 4-phosphate + CTP + H(+) = 4-CDP-2-C-methyl-D-erythritol + diphosphate</text>
        <dbReference type="Rhea" id="RHEA:13429"/>
        <dbReference type="ChEBI" id="CHEBI:15378"/>
        <dbReference type="ChEBI" id="CHEBI:33019"/>
        <dbReference type="ChEBI" id="CHEBI:37563"/>
        <dbReference type="ChEBI" id="CHEBI:57823"/>
        <dbReference type="ChEBI" id="CHEBI:58262"/>
        <dbReference type="EC" id="2.7.7.60"/>
    </reaction>
</comment>
<sequence>MSTWTIILAGGSGSRLAEATSGVKKQFLHYLGRPLLWHSAATFAAMPSIEGIVMVAPAEELETARALFNECAAQSPLGVPVRWTVGGRRRQDSSAQGLASLPAECRRVLIHDAARPFVSAPLTQRVLDALECFDGVVPGIPVTDTIKQAQQDLVSTTLPRHELFAIQTPQGFRTAALDQAHKTVADHGIDVTDDASMLEYSGGRVGVVAGERSNCKITTAEDLRMLTASPSTRIPCTGWGYDVHRYGAGRPMKLGGIPITNGPEIIAHSDGDVLLHALMDALLGCLGAGDIGEHFPDTDPRWDNANSSALLTDVLDWCRFNGLILRHVDMTVVCQTPKLQPWKHQIRKTVAALLGLAEHHCNLKATTEEGLGFTGHKEGIKAIVLVTGERETPTHESTFPESR</sequence>
<feature type="site" description="Transition state stabilizer" evidence="13">
    <location>
        <position position="367"/>
    </location>
</feature>
<dbReference type="UniPathway" id="UPA00056">
    <property type="reaction ID" value="UER00093"/>
</dbReference>
<evidence type="ECO:0000256" key="9">
    <source>
        <dbReference type="ARBA" id="ARBA00022723"/>
    </source>
</evidence>
<comment type="pathway">
    <text evidence="4 13">Isoprenoid biosynthesis; isopentenyl diphosphate biosynthesis via DXP pathway; isopentenyl diphosphate from 1-deoxy-D-xylulose 5-phosphate: step 4/6.</text>
</comment>
<comment type="catalytic activity">
    <reaction evidence="1 13">
        <text>4-CDP-2-C-methyl-D-erythritol 2-phosphate = 2-C-methyl-D-erythritol 2,4-cyclic diphosphate + CMP</text>
        <dbReference type="Rhea" id="RHEA:23864"/>
        <dbReference type="ChEBI" id="CHEBI:57919"/>
        <dbReference type="ChEBI" id="CHEBI:58483"/>
        <dbReference type="ChEBI" id="CHEBI:60377"/>
        <dbReference type="EC" id="4.6.1.12"/>
    </reaction>
</comment>
<evidence type="ECO:0000256" key="8">
    <source>
        <dbReference type="ARBA" id="ARBA00022695"/>
    </source>
</evidence>
<feature type="binding site" evidence="13">
    <location>
        <begin position="366"/>
        <end position="369"/>
    </location>
    <ligand>
        <name>4-CDP-2-C-methyl-D-erythritol 2-phosphate</name>
        <dbReference type="ChEBI" id="CHEBI:57919"/>
    </ligand>
</feature>
<dbReference type="NCBIfam" id="TIGR00151">
    <property type="entry name" value="ispF"/>
    <property type="match status" value="1"/>
</dbReference>
<dbReference type="GO" id="GO:0016114">
    <property type="term" value="P:terpenoid biosynthetic process"/>
    <property type="evidence" value="ECO:0007669"/>
    <property type="project" value="InterPro"/>
</dbReference>
<keyword evidence="11 13" id="KW-0456">Lyase</keyword>
<keyword evidence="9 13" id="KW-0479">Metal-binding</keyword>
<dbReference type="InterPro" id="IPR034683">
    <property type="entry name" value="IspD/TarI"/>
</dbReference>
<feature type="site" description="Positions MEP for the nucleophilic attack" evidence="13">
    <location>
        <position position="216"/>
    </location>
</feature>
<evidence type="ECO:0000259" key="14">
    <source>
        <dbReference type="Pfam" id="PF02542"/>
    </source>
</evidence>
<comment type="function">
    <text evidence="13">Bifunctional enzyme that catalyzes the formation of 4-diphosphocytidyl-2-C-methyl-D-erythritol from CTP and 2-C-methyl-D-erythritol 4-phosphate (MEP) (IspD), and catalyzes the conversion of 4-diphosphocytidyl-2-C-methyl-D-erythritol 2-phosphate (CDP-ME2P) to 2-C-methyl-D-erythritol 2,4-cyclodiphosphate (ME-CPP) with a corresponding release of cytidine 5-monophosphate (CMP) (IspF).</text>
</comment>
<feature type="binding site" evidence="13">
    <location>
        <begin position="242"/>
        <end position="244"/>
    </location>
    <ligand>
        <name>4-CDP-2-C-methyl-D-erythritol 2-phosphate</name>
        <dbReference type="ChEBI" id="CHEBI:57919"/>
    </ligand>
</feature>
<feature type="site" description="Transition state stabilizer" evidence="13">
    <location>
        <position position="15"/>
    </location>
</feature>
<dbReference type="FunFam" id="3.90.550.10:FF:000003">
    <property type="entry name" value="2-C-methyl-D-erythritol 4-phosphate cytidylyltransferase"/>
    <property type="match status" value="1"/>
</dbReference>
<evidence type="ECO:0000256" key="11">
    <source>
        <dbReference type="ARBA" id="ARBA00023239"/>
    </source>
</evidence>
<feature type="site" description="Positions MEP for the nucleophilic attack" evidence="13">
    <location>
        <position position="160"/>
    </location>
</feature>
<dbReference type="RefSeq" id="WP_015750993.1">
    <property type="nucleotide sequence ID" value="NC_013223.1"/>
</dbReference>
<dbReference type="Proteomes" id="UP000001052">
    <property type="component" value="Chromosome"/>
</dbReference>
<gene>
    <name evidence="13" type="primary">ispDF</name>
    <name evidence="15" type="ordered locus">Dret_0538</name>
</gene>
<keyword evidence="12 13" id="KW-0511">Multifunctional enzyme</keyword>
<evidence type="ECO:0000256" key="2">
    <source>
        <dbReference type="ARBA" id="ARBA00001282"/>
    </source>
</evidence>
<comment type="similarity">
    <text evidence="13">In the C-terminal section; belongs to the IspF family.</text>
</comment>
<keyword evidence="8 13" id="KW-0548">Nucleotidyltransferase</keyword>
<dbReference type="InterPro" id="IPR020555">
    <property type="entry name" value="MECDP_synthase_CS"/>
</dbReference>
<dbReference type="eggNOG" id="COG0245">
    <property type="taxonomic scope" value="Bacteria"/>
</dbReference>
<organism evidence="15 16">
    <name type="scientific">Desulfohalobium retbaense (strain ATCC 49708 / DSM 5692 / JCM 16813 / HR100)</name>
    <dbReference type="NCBI Taxonomy" id="485915"/>
    <lineage>
        <taxon>Bacteria</taxon>
        <taxon>Pseudomonadati</taxon>
        <taxon>Thermodesulfobacteriota</taxon>
        <taxon>Desulfovibrionia</taxon>
        <taxon>Desulfovibrionales</taxon>
        <taxon>Desulfohalobiaceae</taxon>
        <taxon>Desulfohalobium</taxon>
    </lineage>
</organism>
<dbReference type="PANTHER" id="PTHR32125">
    <property type="entry name" value="2-C-METHYL-D-ERYTHRITOL 4-PHOSPHATE CYTIDYLYLTRANSFERASE, CHLOROPLASTIC"/>
    <property type="match status" value="1"/>
</dbReference>
<feature type="binding site" evidence="13">
    <location>
        <position position="276"/>
    </location>
    <ligand>
        <name>a divalent metal cation</name>
        <dbReference type="ChEBI" id="CHEBI:60240"/>
    </ligand>
</feature>
<dbReference type="InterPro" id="IPR001228">
    <property type="entry name" value="IspD"/>
</dbReference>
<evidence type="ECO:0000256" key="3">
    <source>
        <dbReference type="ARBA" id="ARBA00001968"/>
    </source>
</evidence>
<feature type="binding site" evidence="13">
    <location>
        <position position="373"/>
    </location>
    <ligand>
        <name>4-CDP-2-C-methyl-D-erythritol 2-phosphate</name>
        <dbReference type="ChEBI" id="CHEBI:57919"/>
    </ligand>
</feature>
<dbReference type="EC" id="2.7.7.60" evidence="13"/>
<evidence type="ECO:0000313" key="16">
    <source>
        <dbReference type="Proteomes" id="UP000001052"/>
    </source>
</evidence>
<dbReference type="PROSITE" id="PS01295">
    <property type="entry name" value="ISPD"/>
    <property type="match status" value="1"/>
</dbReference>
<dbReference type="NCBIfam" id="TIGR00453">
    <property type="entry name" value="ispD"/>
    <property type="match status" value="1"/>
</dbReference>
<name>C8WYR9_DESRD</name>
<dbReference type="HAMAP" id="MF_01520">
    <property type="entry name" value="IspDF"/>
    <property type="match status" value="1"/>
</dbReference>
<dbReference type="HAMAP" id="MF_00107">
    <property type="entry name" value="IspF"/>
    <property type="match status" value="1"/>
</dbReference>
<feature type="site" description="Transition state stabilizer" evidence="13">
    <location>
        <position position="268"/>
    </location>
</feature>
<dbReference type="Pfam" id="PF02542">
    <property type="entry name" value="YgbB"/>
    <property type="match status" value="1"/>
</dbReference>
<feature type="site" description="Transition state stabilizer" evidence="13">
    <location>
        <position position="25"/>
    </location>
</feature>
<dbReference type="InterPro" id="IPR003526">
    <property type="entry name" value="MECDP_synthase"/>
</dbReference>
<comment type="similarity">
    <text evidence="6">Belongs to the IspD/TarI cytidylyltransferase family. IspD subfamily.</text>
</comment>
<dbReference type="STRING" id="485915.Dret_0538"/>
<dbReference type="GO" id="GO:0050518">
    <property type="term" value="F:2-C-methyl-D-erythritol 4-phosphate cytidylyltransferase activity"/>
    <property type="evidence" value="ECO:0007669"/>
    <property type="project" value="UniProtKB-UniRule"/>
</dbReference>
<dbReference type="Pfam" id="PF01128">
    <property type="entry name" value="IspD"/>
    <property type="match status" value="1"/>
</dbReference>
<dbReference type="OrthoDB" id="9804336at2"/>
<dbReference type="InterPro" id="IPR036571">
    <property type="entry name" value="MECDP_synthase_sf"/>
</dbReference>
<keyword evidence="7 13" id="KW-0808">Transferase</keyword>
<dbReference type="KEGG" id="drt:Dret_0538"/>
<accession>C8WYR9</accession>
<reference evidence="15 16" key="2">
    <citation type="journal article" date="2010" name="Stand. Genomic Sci.">
        <title>Complete genome sequence of Desulfohalobium retbaense type strain (HR(100)).</title>
        <authorList>
            <person name="Spring S."/>
            <person name="Nolan M."/>
            <person name="Lapidus A."/>
            <person name="Glavina Del Rio T."/>
            <person name="Copeland A."/>
            <person name="Tice H."/>
            <person name="Cheng J.F."/>
            <person name="Lucas S."/>
            <person name="Land M."/>
            <person name="Chen F."/>
            <person name="Bruce D."/>
            <person name="Goodwin L."/>
            <person name="Pitluck S."/>
            <person name="Ivanova N."/>
            <person name="Mavromatis K."/>
            <person name="Mikhailova N."/>
            <person name="Pati A."/>
            <person name="Chen A."/>
            <person name="Palaniappan K."/>
            <person name="Hauser L."/>
            <person name="Chang Y.J."/>
            <person name="Jeffries C.D."/>
            <person name="Munk C."/>
            <person name="Kiss H."/>
            <person name="Chain P."/>
            <person name="Han C."/>
            <person name="Brettin T."/>
            <person name="Detter J.C."/>
            <person name="Schuler E."/>
            <person name="Goker M."/>
            <person name="Rohde M."/>
            <person name="Bristow J."/>
            <person name="Eisen J.A."/>
            <person name="Markowitz V."/>
            <person name="Hugenholtz P."/>
            <person name="Kyrpides N.C."/>
            <person name="Klenk H.P."/>
        </authorList>
    </citation>
    <scope>NUCLEOTIDE SEQUENCE [LARGE SCALE GENOMIC DNA]</scope>
    <source>
        <strain evidence="15 16">DSM 5692</strain>
    </source>
</reference>
<dbReference type="InterPro" id="IPR026596">
    <property type="entry name" value="IspD/F"/>
</dbReference>
<dbReference type="EMBL" id="CP001734">
    <property type="protein sequence ID" value="ACV67835.1"/>
    <property type="molecule type" value="Genomic_DNA"/>
</dbReference>
<evidence type="ECO:0000256" key="5">
    <source>
        <dbReference type="ARBA" id="ARBA00004787"/>
    </source>
</evidence>
<evidence type="ECO:0000256" key="13">
    <source>
        <dbReference type="HAMAP-Rule" id="MF_01520"/>
    </source>
</evidence>
<dbReference type="CDD" id="cd02516">
    <property type="entry name" value="CDP-ME_synthetase"/>
    <property type="match status" value="1"/>
</dbReference>
<dbReference type="InterPro" id="IPR050088">
    <property type="entry name" value="IspD/TarI_cytidylyltransf_bact"/>
</dbReference>
<dbReference type="EC" id="4.6.1.12" evidence="13"/>
<feature type="region of interest" description="2-C-methyl-D-erythritol 4-phosphate cytidylyltransferase" evidence="13">
    <location>
        <begin position="1"/>
        <end position="235"/>
    </location>
</feature>
<keyword evidence="10 13" id="KW-0414">Isoprene biosynthesis</keyword>
<comment type="pathway">
    <text evidence="5 13">Isoprenoid biosynthesis; isopentenyl diphosphate biosynthesis via DXP pathway; isopentenyl diphosphate from 1-deoxy-D-xylulose 5-phosphate: step 2/6.</text>
</comment>
<dbReference type="PROSITE" id="PS01350">
    <property type="entry name" value="ISPF"/>
    <property type="match status" value="1"/>
</dbReference>
<feature type="binding site" evidence="13">
    <location>
        <begin position="290"/>
        <end position="292"/>
    </location>
    <ligand>
        <name>4-CDP-2-C-methyl-D-erythritol 2-phosphate</name>
        <dbReference type="ChEBI" id="CHEBI:57919"/>
    </ligand>
</feature>
<comment type="similarity">
    <text evidence="13">In the N-terminal section; belongs to the IspD/TarI cytidylyltransferase family. IspD subfamily.</text>
</comment>
<dbReference type="AlphaFoldDB" id="C8WYR9"/>
<reference evidence="16" key="1">
    <citation type="submission" date="2009-09" db="EMBL/GenBank/DDBJ databases">
        <title>The complete chromosome of Desulfohalobium retbaense DSM 5692.</title>
        <authorList>
            <consortium name="US DOE Joint Genome Institute (JGI-PGF)"/>
            <person name="Lucas S."/>
            <person name="Copeland A."/>
            <person name="Lapidus A."/>
            <person name="Glavina del Rio T."/>
            <person name="Dalin E."/>
            <person name="Tice H."/>
            <person name="Bruce D."/>
            <person name="Goodwin L."/>
            <person name="Pitluck S."/>
            <person name="Kyrpides N."/>
            <person name="Mavromatis K."/>
            <person name="Ivanova N."/>
            <person name="Mikhailova N."/>
            <person name="Munk A.C."/>
            <person name="Brettin T."/>
            <person name="Detter J.C."/>
            <person name="Han C."/>
            <person name="Tapia R."/>
            <person name="Larimer F."/>
            <person name="Land M."/>
            <person name="Hauser L."/>
            <person name="Markowitz V."/>
            <person name="Cheng J.-F."/>
            <person name="Hugenholtz P."/>
            <person name="Woyke T."/>
            <person name="Wu D."/>
            <person name="Spring S."/>
            <person name="Klenk H.-P."/>
            <person name="Eisen J.A."/>
        </authorList>
    </citation>
    <scope>NUCLEOTIDE SEQUENCE [LARGE SCALE GENOMIC DNA]</scope>
    <source>
        <strain evidence="16">DSM 5692</strain>
    </source>
</reference>
<evidence type="ECO:0000256" key="4">
    <source>
        <dbReference type="ARBA" id="ARBA00004709"/>
    </source>
</evidence>
<dbReference type="GO" id="GO:0019288">
    <property type="term" value="P:isopentenyl diphosphate biosynthetic process, methylerythritol 4-phosphate pathway"/>
    <property type="evidence" value="ECO:0007669"/>
    <property type="project" value="UniProtKB-UniRule"/>
</dbReference>
<feature type="region of interest" description="2-C-methyl-D-erythritol 2,4-cyclodiphosphate synthase" evidence="13">
    <location>
        <begin position="236"/>
        <end position="403"/>
    </location>
</feature>
<comment type="caution">
    <text evidence="13">Lacks conserved residue(s) required for the propagation of feature annotation.</text>
</comment>
<evidence type="ECO:0000256" key="6">
    <source>
        <dbReference type="ARBA" id="ARBA00009789"/>
    </source>
</evidence>
<proteinExistence type="inferred from homology"/>
<dbReference type="InterPro" id="IPR018294">
    <property type="entry name" value="ISPD_synthase_CS"/>
</dbReference>
<dbReference type="SUPFAM" id="SSF69765">
    <property type="entry name" value="IpsF-like"/>
    <property type="match status" value="1"/>
</dbReference>
<dbReference type="Gene3D" id="3.90.550.10">
    <property type="entry name" value="Spore Coat Polysaccharide Biosynthesis Protein SpsA, Chain A"/>
    <property type="match status" value="1"/>
</dbReference>
<dbReference type="eggNOG" id="COG1211">
    <property type="taxonomic scope" value="Bacteria"/>
</dbReference>
<feature type="binding site" evidence="13">
    <location>
        <begin position="268"/>
        <end position="269"/>
    </location>
    <ligand>
        <name>4-CDP-2-C-methyl-D-erythritol 2-phosphate</name>
        <dbReference type="ChEBI" id="CHEBI:57919"/>
    </ligand>
</feature>
<keyword evidence="16" id="KW-1185">Reference proteome</keyword>
<dbReference type="GO" id="GO:0008685">
    <property type="term" value="F:2-C-methyl-D-erythritol 2,4-cyclodiphosphate synthase activity"/>
    <property type="evidence" value="ECO:0007669"/>
    <property type="project" value="UniProtKB-UniRule"/>
</dbReference>
<evidence type="ECO:0000256" key="12">
    <source>
        <dbReference type="ARBA" id="ARBA00023268"/>
    </source>
</evidence>
<dbReference type="GO" id="GO:0046872">
    <property type="term" value="F:metal ion binding"/>
    <property type="evidence" value="ECO:0007669"/>
    <property type="project" value="UniProtKB-KW"/>
</dbReference>
<dbReference type="PANTHER" id="PTHR32125:SF4">
    <property type="entry name" value="2-C-METHYL-D-ERYTHRITOL 4-PHOSPHATE CYTIDYLYLTRANSFERASE, CHLOROPLASTIC"/>
    <property type="match status" value="1"/>
</dbReference>
<dbReference type="InterPro" id="IPR029044">
    <property type="entry name" value="Nucleotide-diphossugar_trans"/>
</dbReference>
<dbReference type="HOGENOM" id="CLU_042800_2_6_7"/>
<dbReference type="Gene3D" id="3.30.1330.50">
    <property type="entry name" value="2-C-methyl-D-erythritol 2,4-cyclodiphosphate synthase"/>
    <property type="match status" value="1"/>
</dbReference>
<protein>
    <recommendedName>
        <fullName evidence="13">Bifunctional enzyme IspD/IspF</fullName>
    </recommendedName>
    <domain>
        <recommendedName>
            <fullName evidence="13">2-C-methyl-D-erythritol 4-phosphate cytidylyltransferase</fullName>
            <ecNumber evidence="13">2.7.7.60</ecNumber>
        </recommendedName>
        <alternativeName>
            <fullName evidence="13">4-diphosphocytidyl-2C-methyl-D-erythritol synthase</fullName>
        </alternativeName>
        <alternativeName>
            <fullName evidence="13">MEP cytidylyltransferase</fullName>
            <shortName evidence="13">MCT</shortName>
        </alternativeName>
    </domain>
    <domain>
        <recommendedName>
            <fullName evidence="13">2-C-methyl-D-erythritol 2,4-cyclodiphosphate synthase</fullName>
            <shortName evidence="13">MECDP-synthase</shortName>
            <shortName evidence="13">MECPP-synthase</shortName>
            <shortName evidence="13">MECPS</shortName>
            <ecNumber evidence="13">4.6.1.12</ecNumber>
        </recommendedName>
    </domain>
</protein>
<feature type="binding site" evidence="13">
    <location>
        <begin position="295"/>
        <end position="299"/>
    </location>
    <ligand>
        <name>4-CDP-2-C-methyl-D-erythritol 2-phosphate</name>
        <dbReference type="ChEBI" id="CHEBI:57919"/>
    </ligand>
</feature>
<comment type="cofactor">
    <cofactor evidence="3 13">
        <name>a divalent metal cation</name>
        <dbReference type="ChEBI" id="CHEBI:60240"/>
    </cofactor>
</comment>
<dbReference type="CDD" id="cd00554">
    <property type="entry name" value="MECDP_synthase"/>
    <property type="match status" value="1"/>
</dbReference>
<dbReference type="SUPFAM" id="SSF53448">
    <property type="entry name" value="Nucleotide-diphospho-sugar transferases"/>
    <property type="match status" value="1"/>
</dbReference>
<dbReference type="HAMAP" id="MF_00108">
    <property type="entry name" value="IspD"/>
    <property type="match status" value="1"/>
</dbReference>
<evidence type="ECO:0000256" key="7">
    <source>
        <dbReference type="ARBA" id="ARBA00022679"/>
    </source>
</evidence>
<feature type="binding site" evidence="13">
    <location>
        <position position="244"/>
    </location>
    <ligand>
        <name>a divalent metal cation</name>
        <dbReference type="ChEBI" id="CHEBI:60240"/>
    </ligand>
</feature>